<accession>A0A7T7ZAN1</accession>
<evidence type="ECO:0000313" key="2">
    <source>
        <dbReference type="Proteomes" id="UP000596172"/>
    </source>
</evidence>
<dbReference type="KEGG" id="vg:65133268"/>
<dbReference type="GeneID" id="65133268"/>
<reference evidence="1" key="1">
    <citation type="submission" date="2020-12" db="EMBL/GenBank/DDBJ databases">
        <authorList>
            <person name="Brown N.J."/>
            <person name="Benedetto N.J."/>
            <person name="Temple L.M."/>
        </authorList>
    </citation>
    <scope>NUCLEOTIDE SEQUENCE [LARGE SCALE GENOMIC DNA]</scope>
</reference>
<organism evidence="1 2">
    <name type="scientific">Bacillus phage WhyPhy</name>
    <dbReference type="NCBI Taxonomy" id="2801480"/>
    <lineage>
        <taxon>Viruses</taxon>
        <taxon>Duplodnaviria</taxon>
        <taxon>Heunggongvirae</taxon>
        <taxon>Uroviricota</taxon>
        <taxon>Caudoviricetes</taxon>
        <taxon>Salasmaviridae</taxon>
        <taxon>Bundooravirus</taxon>
        <taxon>Bundooravirus whyphy</taxon>
    </lineage>
</organism>
<proteinExistence type="predicted"/>
<dbReference type="EMBL" id="MW419775">
    <property type="protein sequence ID" value="QQO40342.1"/>
    <property type="molecule type" value="Genomic_DNA"/>
</dbReference>
<keyword evidence="2" id="KW-1185">Reference proteome</keyword>
<name>A0A7T7ZAN1_9CAUD</name>
<sequence length="60" mass="7432">MYILKNNEGKYLFDFGLEWVYWTDDLEMAYKMERMLDAEMTQKVLKMWQDIETEIVEVKK</sequence>
<protein>
    <submittedName>
        <fullName evidence="1">Uncharacterized protein</fullName>
    </submittedName>
</protein>
<gene>
    <name evidence="1" type="primary">3</name>
    <name evidence="1" type="ORF">WHYPHY_3</name>
</gene>
<dbReference type="RefSeq" id="YP_010114698.1">
    <property type="nucleotide sequence ID" value="NC_055917.2"/>
</dbReference>
<evidence type="ECO:0000313" key="1">
    <source>
        <dbReference type="EMBL" id="QQO40342.1"/>
    </source>
</evidence>
<dbReference type="Proteomes" id="UP000596172">
    <property type="component" value="Segment"/>
</dbReference>